<name>A0ABS1B7X2_9MICO</name>
<dbReference type="SUPFAM" id="SSF141694">
    <property type="entry name" value="AF2212/PG0164-like"/>
    <property type="match status" value="1"/>
</dbReference>
<dbReference type="Proteomes" id="UP000612352">
    <property type="component" value="Unassembled WGS sequence"/>
</dbReference>
<dbReference type="Pfam" id="PF13376">
    <property type="entry name" value="OmdA"/>
    <property type="match status" value="1"/>
</dbReference>
<organism evidence="1 2">
    <name type="scientific">Brachybacterium halotolerans</name>
    <dbReference type="NCBI Taxonomy" id="2795215"/>
    <lineage>
        <taxon>Bacteria</taxon>
        <taxon>Bacillati</taxon>
        <taxon>Actinomycetota</taxon>
        <taxon>Actinomycetes</taxon>
        <taxon>Micrococcales</taxon>
        <taxon>Dermabacteraceae</taxon>
        <taxon>Brachybacterium</taxon>
    </lineage>
</organism>
<dbReference type="InterPro" id="IPR015018">
    <property type="entry name" value="DUF1905"/>
</dbReference>
<dbReference type="Pfam" id="PF08922">
    <property type="entry name" value="DUF1905"/>
    <property type="match status" value="1"/>
</dbReference>
<proteinExistence type="predicted"/>
<comment type="caution">
    <text evidence="1">The sequence shown here is derived from an EMBL/GenBank/DDBJ whole genome shotgun (WGS) entry which is preliminary data.</text>
</comment>
<dbReference type="EMBL" id="JAEDAJ010000002">
    <property type="protein sequence ID" value="MBK0330744.1"/>
    <property type="molecule type" value="Genomic_DNA"/>
</dbReference>
<accession>A0ABS1B7X2</accession>
<gene>
    <name evidence="1" type="ORF">I8D64_04945</name>
</gene>
<protein>
    <submittedName>
        <fullName evidence="1">DUF1905 domain-containing protein</fullName>
    </submittedName>
</protein>
<dbReference type="InterPro" id="IPR037079">
    <property type="entry name" value="AF2212/PG0164-like_sf"/>
</dbReference>
<dbReference type="RefSeq" id="WP_200501402.1">
    <property type="nucleotide sequence ID" value="NZ_JAEDAJ010000002.1"/>
</dbReference>
<keyword evidence="2" id="KW-1185">Reference proteome</keyword>
<reference evidence="1 2" key="1">
    <citation type="submission" date="2020-12" db="EMBL/GenBank/DDBJ databases">
        <title>Brachybacterium sp. MASK1Z-5, whole genome shotgun sequence.</title>
        <authorList>
            <person name="Tuo L."/>
        </authorList>
    </citation>
    <scope>NUCLEOTIDE SEQUENCE [LARGE SCALE GENOMIC DNA]</scope>
    <source>
        <strain evidence="1 2">MASK1Z-5</strain>
    </source>
</reference>
<sequence length="184" mass="19766">MAGNADETAEPIEGTGRIRAIGERLILPLPAAASARLRTRGQNAVTAVLDGHPFDLVVEPDGAKGHWISLDEEMLEVLGRGDGEEVSFALTPSAAWPEPAVPEDLGEALAGADGVGGVWEDITPMARWEWVRWVGATKNPDTRARRVEVSLDKMRNGKRRPCCFDLASCTDPEVSKSGKLLGIE</sequence>
<evidence type="ECO:0000313" key="2">
    <source>
        <dbReference type="Proteomes" id="UP000612352"/>
    </source>
</evidence>
<dbReference type="Gene3D" id="2.40.30.100">
    <property type="entry name" value="AF2212/PG0164-like"/>
    <property type="match status" value="1"/>
</dbReference>
<evidence type="ECO:0000313" key="1">
    <source>
        <dbReference type="EMBL" id="MBK0330744.1"/>
    </source>
</evidence>